<dbReference type="AlphaFoldDB" id="A0A1H6KYL6"/>
<dbReference type="Gene3D" id="3.30.559.30">
    <property type="entry name" value="Nonribosomal peptide synthetase, condensation domain"/>
    <property type="match status" value="1"/>
</dbReference>
<protein>
    <submittedName>
        <fullName evidence="1">Uncharacterized protein</fullName>
    </submittedName>
</protein>
<dbReference type="EMBL" id="LT629971">
    <property type="protein sequence ID" value="SEH81038.1"/>
    <property type="molecule type" value="Genomic_DNA"/>
</dbReference>
<organism evidence="1 2">
    <name type="scientific">Mycolicibacterium rutilum</name>
    <name type="common">Mycobacterium rutilum</name>
    <dbReference type="NCBI Taxonomy" id="370526"/>
    <lineage>
        <taxon>Bacteria</taxon>
        <taxon>Bacillati</taxon>
        <taxon>Actinomycetota</taxon>
        <taxon>Actinomycetes</taxon>
        <taxon>Mycobacteriales</taxon>
        <taxon>Mycobacteriaceae</taxon>
        <taxon>Mycolicibacterium</taxon>
    </lineage>
</organism>
<dbReference type="SUPFAM" id="SSF52777">
    <property type="entry name" value="CoA-dependent acyltransferases"/>
    <property type="match status" value="1"/>
</dbReference>
<dbReference type="Proteomes" id="UP000182915">
    <property type="component" value="Chromosome I"/>
</dbReference>
<proteinExistence type="predicted"/>
<sequence>MVAFIDTAVTVLGGVSQFWDTWAIFDHMVAPYMVPSATEVLHPAGDFALATIRIADYDVVDTGRAAMAKLSTPARDELTAELDGATEWLGLPADEILLAALTRTIARTLGDGLVRVDIASERGSLLDAVPMVCATAGQATATEVLASVHRTLASASEHVAAATSEVYFNYIGEAPEQTDSVQDTPPGLGHALEVRVYRADGDVHVDWWYDTSRFESYTVQELTEQFPLALFEMTSDALPPN</sequence>
<dbReference type="STRING" id="370526.SAMN04489835_4420"/>
<gene>
    <name evidence="1" type="ORF">SAMN04489835_4420</name>
</gene>
<accession>A0A1H6KYL6</accession>
<evidence type="ECO:0000313" key="1">
    <source>
        <dbReference type="EMBL" id="SEH81038.1"/>
    </source>
</evidence>
<name>A0A1H6KYL6_MYCRU</name>
<evidence type="ECO:0000313" key="2">
    <source>
        <dbReference type="Proteomes" id="UP000182915"/>
    </source>
</evidence>
<keyword evidence="2" id="KW-1185">Reference proteome</keyword>
<reference evidence="2" key="1">
    <citation type="submission" date="2016-10" db="EMBL/GenBank/DDBJ databases">
        <authorList>
            <person name="Varghese N."/>
            <person name="Submissions S."/>
        </authorList>
    </citation>
    <scope>NUCLEOTIDE SEQUENCE [LARGE SCALE GENOMIC DNA]</scope>
    <source>
        <strain evidence="2">DSM 45405</strain>
    </source>
</reference>